<dbReference type="InterPro" id="IPR011032">
    <property type="entry name" value="GroES-like_sf"/>
</dbReference>
<keyword evidence="4" id="KW-0560">Oxidoreductase</keyword>
<dbReference type="InterPro" id="IPR013154">
    <property type="entry name" value="ADH-like_N"/>
</dbReference>
<comment type="cofactor">
    <cofactor evidence="1">
        <name>Zn(2+)</name>
        <dbReference type="ChEBI" id="CHEBI:29105"/>
    </cofactor>
</comment>
<dbReference type="SUPFAM" id="SSF51735">
    <property type="entry name" value="NAD(P)-binding Rossmann-fold domains"/>
    <property type="match status" value="1"/>
</dbReference>
<keyword evidence="3" id="KW-0862">Zinc</keyword>
<dbReference type="PROSITE" id="PS00059">
    <property type="entry name" value="ADH_ZINC"/>
    <property type="match status" value="1"/>
</dbReference>
<evidence type="ECO:0000259" key="5">
    <source>
        <dbReference type="SMART" id="SM00829"/>
    </source>
</evidence>
<dbReference type="PANTHER" id="PTHR42683">
    <property type="entry name" value="ALDEHYDE REDUCTASE"/>
    <property type="match status" value="1"/>
</dbReference>
<dbReference type="SMART" id="SM00829">
    <property type="entry name" value="PKS_ER"/>
    <property type="match status" value="1"/>
</dbReference>
<evidence type="ECO:0000313" key="7">
    <source>
        <dbReference type="EMBL" id="CAB5045874.1"/>
    </source>
</evidence>
<dbReference type="InterPro" id="IPR020843">
    <property type="entry name" value="ER"/>
</dbReference>
<evidence type="ECO:0000256" key="3">
    <source>
        <dbReference type="ARBA" id="ARBA00022833"/>
    </source>
</evidence>
<accession>A0A6J7FTT6</accession>
<feature type="domain" description="Enoyl reductase (ER)" evidence="5">
    <location>
        <begin position="8"/>
        <end position="327"/>
    </location>
</feature>
<keyword evidence="2" id="KW-0479">Metal-binding</keyword>
<dbReference type="Pfam" id="PF08240">
    <property type="entry name" value="ADH_N"/>
    <property type="match status" value="1"/>
</dbReference>
<proteinExistence type="predicted"/>
<dbReference type="SUPFAM" id="SSF50129">
    <property type="entry name" value="GroES-like"/>
    <property type="match status" value="1"/>
</dbReference>
<name>A0A6J7FTT6_9ZZZZ</name>
<evidence type="ECO:0000256" key="1">
    <source>
        <dbReference type="ARBA" id="ARBA00001947"/>
    </source>
</evidence>
<dbReference type="EMBL" id="CAFBQF010000010">
    <property type="protein sequence ID" value="CAB5045874.1"/>
    <property type="molecule type" value="Genomic_DNA"/>
</dbReference>
<dbReference type="Gene3D" id="3.90.180.10">
    <property type="entry name" value="Medium-chain alcohol dehydrogenases, catalytic domain"/>
    <property type="match status" value="1"/>
</dbReference>
<reference evidence="6" key="1">
    <citation type="submission" date="2020-05" db="EMBL/GenBank/DDBJ databases">
        <authorList>
            <person name="Chiriac C."/>
            <person name="Salcher M."/>
            <person name="Ghai R."/>
            <person name="Kavagutti S V."/>
        </authorList>
    </citation>
    <scope>NUCLEOTIDE SEQUENCE</scope>
</reference>
<gene>
    <name evidence="6" type="ORF">UFOPK3492_00624</name>
    <name evidence="7" type="ORF">UFOPK4295_00314</name>
</gene>
<dbReference type="InterPro" id="IPR013149">
    <property type="entry name" value="ADH-like_C"/>
</dbReference>
<dbReference type="AlphaFoldDB" id="A0A6J7FTT6"/>
<dbReference type="CDD" id="cd05283">
    <property type="entry name" value="CAD1"/>
    <property type="match status" value="1"/>
</dbReference>
<evidence type="ECO:0000256" key="4">
    <source>
        <dbReference type="ARBA" id="ARBA00023002"/>
    </source>
</evidence>
<organism evidence="6">
    <name type="scientific">freshwater metagenome</name>
    <dbReference type="NCBI Taxonomy" id="449393"/>
    <lineage>
        <taxon>unclassified sequences</taxon>
        <taxon>metagenomes</taxon>
        <taxon>ecological metagenomes</taxon>
    </lineage>
</organism>
<dbReference type="InterPro" id="IPR047109">
    <property type="entry name" value="CAD-like"/>
</dbReference>
<dbReference type="EMBL" id="CAFBMD010000036">
    <property type="protein sequence ID" value="CAB4895013.1"/>
    <property type="molecule type" value="Genomic_DNA"/>
</dbReference>
<sequence>MAQVRSYAALSAGAPLVPFIFDRREPGTLDVEIAISHAGICHSDIHQAREEWGPAIFPMVPGHEIVGRVTRVGSEVSKFKIGDLAGVGVFVDSCRSCENCEAGLEQYCLGGMTGTYNTYEKDGTTIVQGGYSSGIVVNEHYALHIPESLNIEGVAPLLCAGITLYSPLRHWNAGPGMQVAIIGLGGLGHMGVKFAHAMGAEVTVLSHSAGKEKDALAMGADHFVDTSDTAFKKALSKKFDLILNTVSADININTYLGLLKLHGTLVVIGLPGKPYSVEAGSLLNQRRSLAGSAIGGIAETEEMLAFCAKHGITSEVEMISADQINVAYDRAVASDVRYRFVIDTTTL</sequence>
<evidence type="ECO:0000313" key="6">
    <source>
        <dbReference type="EMBL" id="CAB4895013.1"/>
    </source>
</evidence>
<dbReference type="InterPro" id="IPR002328">
    <property type="entry name" value="ADH_Zn_CS"/>
</dbReference>
<protein>
    <submittedName>
        <fullName evidence="6">Unannotated protein</fullName>
    </submittedName>
</protein>
<dbReference type="FunFam" id="3.40.50.720:FF:000022">
    <property type="entry name" value="Cinnamyl alcohol dehydrogenase"/>
    <property type="match status" value="1"/>
</dbReference>
<dbReference type="InterPro" id="IPR036291">
    <property type="entry name" value="NAD(P)-bd_dom_sf"/>
</dbReference>
<dbReference type="Gene3D" id="3.40.50.720">
    <property type="entry name" value="NAD(P)-binding Rossmann-like Domain"/>
    <property type="match status" value="1"/>
</dbReference>
<dbReference type="Pfam" id="PF00107">
    <property type="entry name" value="ADH_zinc_N"/>
    <property type="match status" value="1"/>
</dbReference>
<dbReference type="GO" id="GO:0016616">
    <property type="term" value="F:oxidoreductase activity, acting on the CH-OH group of donors, NAD or NADP as acceptor"/>
    <property type="evidence" value="ECO:0007669"/>
    <property type="project" value="InterPro"/>
</dbReference>
<dbReference type="GO" id="GO:0008270">
    <property type="term" value="F:zinc ion binding"/>
    <property type="evidence" value="ECO:0007669"/>
    <property type="project" value="InterPro"/>
</dbReference>
<evidence type="ECO:0000256" key="2">
    <source>
        <dbReference type="ARBA" id="ARBA00022723"/>
    </source>
</evidence>